<reference evidence="2 3" key="1">
    <citation type="submission" date="2018-09" db="EMBL/GenBank/DDBJ databases">
        <title>Discovery and Ecogenomic Context for Candidatus Cryosericales, a Global Caldiserica Order Active in Thawing Permafrost.</title>
        <authorList>
            <person name="Martinez M.A."/>
            <person name="Woodcroft B.J."/>
            <person name="Ignacio Espinoza J.C."/>
            <person name="Zayed A."/>
            <person name="Singleton C.M."/>
            <person name="Boyd J."/>
            <person name="Li Y.-F."/>
            <person name="Purvine S."/>
            <person name="Maughan H."/>
            <person name="Hodgkins S.B."/>
            <person name="Anderson D."/>
            <person name="Sederholm M."/>
            <person name="Temperton B."/>
            <person name="Saleska S.R."/>
            <person name="Tyson G.W."/>
            <person name="Rich V.I."/>
        </authorList>
    </citation>
    <scope>NUCLEOTIDE SEQUENCE [LARGE SCALE GENOMIC DNA]</scope>
    <source>
        <strain evidence="2 3">SMC1</strain>
    </source>
</reference>
<gene>
    <name evidence="2" type="ORF">SMC1_09325</name>
</gene>
<dbReference type="RefSeq" id="WP_119086498.1">
    <property type="nucleotide sequence ID" value="NZ_QXIY01000043.1"/>
</dbReference>
<protein>
    <recommendedName>
        <fullName evidence="4">Restriction endonuclease type IV Mrr domain-containing protein</fullName>
    </recommendedName>
</protein>
<accession>A0A398DL63</accession>
<evidence type="ECO:0008006" key="4">
    <source>
        <dbReference type="Google" id="ProtNLM"/>
    </source>
</evidence>
<feature type="region of interest" description="Disordered" evidence="1">
    <location>
        <begin position="161"/>
        <end position="220"/>
    </location>
</feature>
<dbReference type="EMBL" id="QXIY01000043">
    <property type="protein sequence ID" value="RIE15885.1"/>
    <property type="molecule type" value="Genomic_DNA"/>
</dbReference>
<dbReference type="Proteomes" id="UP000266113">
    <property type="component" value="Unassembled WGS sequence"/>
</dbReference>
<dbReference type="AlphaFoldDB" id="A0A398DL63"/>
<sequence>MDSDQYEELCRLFIAEKVGLSVDDVKSVTIPNAQRSNLPTYAHQIDLYWETGDEIAQYLNIANAKWRASDKVDQPDVMLLAKVREKVAAHKAFMISSVGFTSGAVATAQDEGIALHVVRPAIDTSSLPRGDRGAIREALRQVESSGSRPLYSHTVECRGMDFAESPAPTPSRQPRPMVAPPRTETRVAPTRTTRVAGGAETRGGPSPRTTGPGGSTERRG</sequence>
<feature type="compositionally biased region" description="Pro residues" evidence="1">
    <location>
        <begin position="167"/>
        <end position="179"/>
    </location>
</feature>
<feature type="compositionally biased region" description="Low complexity" evidence="1">
    <location>
        <begin position="180"/>
        <end position="210"/>
    </location>
</feature>
<keyword evidence="3" id="KW-1185">Reference proteome</keyword>
<name>A0A398DL63_9BACT</name>
<evidence type="ECO:0000313" key="2">
    <source>
        <dbReference type="EMBL" id="RIE15885.1"/>
    </source>
</evidence>
<evidence type="ECO:0000256" key="1">
    <source>
        <dbReference type="SAM" id="MobiDB-lite"/>
    </source>
</evidence>
<evidence type="ECO:0000313" key="3">
    <source>
        <dbReference type="Proteomes" id="UP000266113"/>
    </source>
</evidence>
<comment type="caution">
    <text evidence="2">The sequence shown here is derived from an EMBL/GenBank/DDBJ whole genome shotgun (WGS) entry which is preliminary data.</text>
</comment>
<proteinExistence type="predicted"/>
<organism evidence="2 3">
    <name type="scientific">Candidatus Cryosericum septentrionale</name>
    <dbReference type="NCBI Taxonomy" id="2290913"/>
    <lineage>
        <taxon>Bacteria</taxon>
        <taxon>Pseudomonadati</taxon>
        <taxon>Caldisericota/Cryosericota group</taxon>
        <taxon>Candidatus Cryosericota</taxon>
        <taxon>Candidatus Cryosericia</taxon>
        <taxon>Candidatus Cryosericales</taxon>
        <taxon>Candidatus Cryosericaceae</taxon>
        <taxon>Candidatus Cryosericum</taxon>
    </lineage>
</organism>